<reference evidence="4 5" key="1">
    <citation type="journal article" date="2016" name="DNA Res.">
        <title>The draft genome of MD-2 pineapple using hybrid error correction of long reads.</title>
        <authorList>
            <person name="Redwan R.M."/>
            <person name="Saidin A."/>
            <person name="Kumar S.V."/>
        </authorList>
    </citation>
    <scope>NUCLEOTIDE SEQUENCE [LARGE SCALE GENOMIC DNA]</scope>
    <source>
        <strain evidence="5">cv. MD2</strain>
        <tissue evidence="4">Leaf</tissue>
    </source>
</reference>
<dbReference type="Gene3D" id="1.10.287.110">
    <property type="entry name" value="DnaJ domain"/>
    <property type="match status" value="1"/>
</dbReference>
<evidence type="ECO:0000256" key="2">
    <source>
        <dbReference type="SAM" id="Phobius"/>
    </source>
</evidence>
<dbReference type="SUPFAM" id="SSF46565">
    <property type="entry name" value="Chaperone J-domain"/>
    <property type="match status" value="1"/>
</dbReference>
<dbReference type="SMART" id="SM00271">
    <property type="entry name" value="DnaJ"/>
    <property type="match status" value="1"/>
</dbReference>
<keyword evidence="2" id="KW-0812">Transmembrane</keyword>
<evidence type="ECO:0000259" key="3">
    <source>
        <dbReference type="PROSITE" id="PS50076"/>
    </source>
</evidence>
<organism evidence="4 5">
    <name type="scientific">Ananas comosus</name>
    <name type="common">Pineapple</name>
    <name type="synonym">Ananas ananas</name>
    <dbReference type="NCBI Taxonomy" id="4615"/>
    <lineage>
        <taxon>Eukaryota</taxon>
        <taxon>Viridiplantae</taxon>
        <taxon>Streptophyta</taxon>
        <taxon>Embryophyta</taxon>
        <taxon>Tracheophyta</taxon>
        <taxon>Spermatophyta</taxon>
        <taxon>Magnoliopsida</taxon>
        <taxon>Liliopsida</taxon>
        <taxon>Poales</taxon>
        <taxon>Bromeliaceae</taxon>
        <taxon>Bromelioideae</taxon>
        <taxon>Ananas</taxon>
    </lineage>
</organism>
<name>A0A199VJ90_ANACO</name>
<dbReference type="GO" id="GO:0005783">
    <property type="term" value="C:endoplasmic reticulum"/>
    <property type="evidence" value="ECO:0007669"/>
    <property type="project" value="UniProtKB-ARBA"/>
</dbReference>
<keyword evidence="2" id="KW-0472">Membrane</keyword>
<accession>A0A199VJ90</accession>
<evidence type="ECO:0000313" key="5">
    <source>
        <dbReference type="Proteomes" id="UP000092600"/>
    </source>
</evidence>
<dbReference type="STRING" id="4615.A0A199VJ90"/>
<dbReference type="InterPro" id="IPR001623">
    <property type="entry name" value="DnaJ_domain"/>
</dbReference>
<protein>
    <submittedName>
        <fullName evidence="4">Chaperone protein DnaJ</fullName>
    </submittedName>
</protein>
<dbReference type="PANTHER" id="PTHR45295">
    <property type="entry name" value="CHAPERONE PROTEIN DNAJ C76, CHLOROPLASTIC"/>
    <property type="match status" value="1"/>
</dbReference>
<gene>
    <name evidence="4" type="ORF">ACMD2_08209</name>
</gene>
<feature type="domain" description="J" evidence="3">
    <location>
        <begin position="74"/>
        <end position="137"/>
    </location>
</feature>
<feature type="compositionally biased region" description="Polar residues" evidence="1">
    <location>
        <begin position="303"/>
        <end position="315"/>
    </location>
</feature>
<dbReference type="Proteomes" id="UP000092600">
    <property type="component" value="Unassembled WGS sequence"/>
</dbReference>
<evidence type="ECO:0000256" key="1">
    <source>
        <dbReference type="SAM" id="MobiDB-lite"/>
    </source>
</evidence>
<dbReference type="InterPro" id="IPR036869">
    <property type="entry name" value="J_dom_sf"/>
</dbReference>
<dbReference type="PROSITE" id="PS50076">
    <property type="entry name" value="DNAJ_2"/>
    <property type="match status" value="1"/>
</dbReference>
<proteinExistence type="predicted"/>
<dbReference type="Pfam" id="PF00226">
    <property type="entry name" value="DnaJ"/>
    <property type="match status" value="1"/>
</dbReference>
<sequence length="416" mass="46832">MEREKERERCFNGDRIAEERARKIIATIERERERERENKEIIVGYVFSCYRRSYRPLDIDQTVLIRNAWIEEYDLYELLGVESSSEQPRIKAAYRALQKQCHPDVAGSAGHDMAVILNDIYALLSDPVSRSAYDQLQADNQTLSLCLRRVVERSNLAALEFLMSKQQRGSVRLSAGNTVGARASDIFSDVNKFQRRFREIKEKASRKESKESDLLRKSRISAVQGIRSISNWWYWTPFKSATVDTETSLIPIPSTRRIDTSATERLKEAAAAKRKAEAIRRASISYRNNDDYWTPMLALPSQSGNFNMPKSSTGSEKSDLLEDSDANRGTTRVEKEKWGVDLKAPLLMAMVSAAAVGYKGGDAAESVGLKEHIGGDVVLRVVNSFELQVLLAGVTWFVIGLIVVGLVTVVRKGENA</sequence>
<feature type="region of interest" description="Disordered" evidence="1">
    <location>
        <begin position="303"/>
        <end position="332"/>
    </location>
</feature>
<dbReference type="CDD" id="cd06257">
    <property type="entry name" value="DnaJ"/>
    <property type="match status" value="1"/>
</dbReference>
<evidence type="ECO:0000313" key="4">
    <source>
        <dbReference type="EMBL" id="OAY76815.1"/>
    </source>
</evidence>
<feature type="transmembrane region" description="Helical" evidence="2">
    <location>
        <begin position="389"/>
        <end position="410"/>
    </location>
</feature>
<dbReference type="EMBL" id="LSRQ01001710">
    <property type="protein sequence ID" value="OAY76815.1"/>
    <property type="molecule type" value="Genomic_DNA"/>
</dbReference>
<keyword evidence="2" id="KW-1133">Transmembrane helix</keyword>
<comment type="caution">
    <text evidence="4">The sequence shown here is derived from an EMBL/GenBank/DDBJ whole genome shotgun (WGS) entry which is preliminary data.</text>
</comment>
<dbReference type="AlphaFoldDB" id="A0A199VJ90"/>
<dbReference type="PANTHER" id="PTHR45295:SF1">
    <property type="entry name" value="CHAPERONE PROTEIN DNAJ C76, CHLOROPLASTIC"/>
    <property type="match status" value="1"/>
</dbReference>